<name>A0AAE0MR23_9PEZI</name>
<evidence type="ECO:0000313" key="4">
    <source>
        <dbReference type="Proteomes" id="UP001278500"/>
    </source>
</evidence>
<evidence type="ECO:0000259" key="2">
    <source>
        <dbReference type="PROSITE" id="PS00028"/>
    </source>
</evidence>
<dbReference type="SMART" id="SM00355">
    <property type="entry name" value="ZnF_C2H2"/>
    <property type="match status" value="2"/>
</dbReference>
<dbReference type="InterPro" id="IPR013087">
    <property type="entry name" value="Znf_C2H2_type"/>
</dbReference>
<organism evidence="3 4">
    <name type="scientific">Neurospora tetraspora</name>
    <dbReference type="NCBI Taxonomy" id="94610"/>
    <lineage>
        <taxon>Eukaryota</taxon>
        <taxon>Fungi</taxon>
        <taxon>Dikarya</taxon>
        <taxon>Ascomycota</taxon>
        <taxon>Pezizomycotina</taxon>
        <taxon>Sordariomycetes</taxon>
        <taxon>Sordariomycetidae</taxon>
        <taxon>Sordariales</taxon>
        <taxon>Sordariaceae</taxon>
        <taxon>Neurospora</taxon>
    </lineage>
</organism>
<feature type="domain" description="C2H2-type" evidence="2">
    <location>
        <begin position="381"/>
        <end position="405"/>
    </location>
</feature>
<dbReference type="RefSeq" id="XP_062681107.1">
    <property type="nucleotide sequence ID" value="XM_062822389.1"/>
</dbReference>
<feature type="compositionally biased region" description="Low complexity" evidence="1">
    <location>
        <begin position="72"/>
        <end position="87"/>
    </location>
</feature>
<feature type="region of interest" description="Disordered" evidence="1">
    <location>
        <begin position="206"/>
        <end position="230"/>
    </location>
</feature>
<dbReference type="Gene3D" id="3.30.160.60">
    <property type="entry name" value="Classic Zinc Finger"/>
    <property type="match status" value="1"/>
</dbReference>
<evidence type="ECO:0000313" key="3">
    <source>
        <dbReference type="EMBL" id="KAK3343314.1"/>
    </source>
</evidence>
<sequence>MSYHVDFPYMIPNGFASSETENNVIGHDSDYMNLSPTGDASIPTSVPSLNAQSHTVATSASSSGNPIFPFTSSNPAQSQSSQSNANPHDSGSSCPIGSSVIDPALLPSGSAALDLPFEDKGSHHSLQEARALRAWHAQRVSQLGEYIKVIESQIANNFPALSATPAPAAYGQWAPAIAGTGYGDAHRLGFSAENFAPISANLAANPSSFPHGNPPQANHSASNDLSYNNPYPLSDSTNSFMPLDTLLAVGNNFTQDSSYHESQMNMVDVQLNGMPTTNVSGPSQMTNSLEADFSIGQSSNGRGTAASETSGPSADAPSPQDNADSGSPSPSSSDRIPCPINTCGHTSTAKRDMQRHIDDRHDETPNDLIGTGWTLSPQISCPYSGCTLKFRRKDRLKRHLDAGKHRLITTSNLKRLLERPGLW</sequence>
<comment type="caution">
    <text evidence="3">The sequence shown here is derived from an EMBL/GenBank/DDBJ whole genome shotgun (WGS) entry which is preliminary data.</text>
</comment>
<dbReference type="Proteomes" id="UP001278500">
    <property type="component" value="Unassembled WGS sequence"/>
</dbReference>
<reference evidence="3" key="1">
    <citation type="journal article" date="2023" name="Mol. Phylogenet. Evol.">
        <title>Genome-scale phylogeny and comparative genomics of the fungal order Sordariales.</title>
        <authorList>
            <person name="Hensen N."/>
            <person name="Bonometti L."/>
            <person name="Westerberg I."/>
            <person name="Brannstrom I.O."/>
            <person name="Guillou S."/>
            <person name="Cros-Aarteil S."/>
            <person name="Calhoun S."/>
            <person name="Haridas S."/>
            <person name="Kuo A."/>
            <person name="Mondo S."/>
            <person name="Pangilinan J."/>
            <person name="Riley R."/>
            <person name="LaButti K."/>
            <person name="Andreopoulos B."/>
            <person name="Lipzen A."/>
            <person name="Chen C."/>
            <person name="Yan M."/>
            <person name="Daum C."/>
            <person name="Ng V."/>
            <person name="Clum A."/>
            <person name="Steindorff A."/>
            <person name="Ohm R.A."/>
            <person name="Martin F."/>
            <person name="Silar P."/>
            <person name="Natvig D.O."/>
            <person name="Lalanne C."/>
            <person name="Gautier V."/>
            <person name="Ament-Velasquez S.L."/>
            <person name="Kruys A."/>
            <person name="Hutchinson M.I."/>
            <person name="Powell A.J."/>
            <person name="Barry K."/>
            <person name="Miller A.N."/>
            <person name="Grigoriev I.V."/>
            <person name="Debuchy R."/>
            <person name="Gladieux P."/>
            <person name="Hiltunen Thoren M."/>
            <person name="Johannesson H."/>
        </authorList>
    </citation>
    <scope>NUCLEOTIDE SEQUENCE</scope>
    <source>
        <strain evidence="3">CBS 560.94</strain>
    </source>
</reference>
<dbReference type="AlphaFoldDB" id="A0AAE0MR23"/>
<keyword evidence="4" id="KW-1185">Reference proteome</keyword>
<dbReference type="PROSITE" id="PS00028">
    <property type="entry name" value="ZINC_FINGER_C2H2_1"/>
    <property type="match status" value="1"/>
</dbReference>
<feature type="region of interest" description="Disordered" evidence="1">
    <location>
        <begin position="27"/>
        <end position="97"/>
    </location>
</feature>
<evidence type="ECO:0000256" key="1">
    <source>
        <dbReference type="SAM" id="MobiDB-lite"/>
    </source>
</evidence>
<protein>
    <recommendedName>
        <fullName evidence="2">C2H2-type domain-containing protein</fullName>
    </recommendedName>
</protein>
<feature type="compositionally biased region" description="Polar residues" evidence="1">
    <location>
        <begin position="32"/>
        <end position="65"/>
    </location>
</feature>
<reference evidence="3" key="2">
    <citation type="submission" date="2023-06" db="EMBL/GenBank/DDBJ databases">
        <authorList>
            <consortium name="Lawrence Berkeley National Laboratory"/>
            <person name="Haridas S."/>
            <person name="Hensen N."/>
            <person name="Bonometti L."/>
            <person name="Westerberg I."/>
            <person name="Brannstrom I.O."/>
            <person name="Guillou S."/>
            <person name="Cros-Aarteil S."/>
            <person name="Calhoun S."/>
            <person name="Kuo A."/>
            <person name="Mondo S."/>
            <person name="Pangilinan J."/>
            <person name="Riley R."/>
            <person name="Labutti K."/>
            <person name="Andreopoulos B."/>
            <person name="Lipzen A."/>
            <person name="Chen C."/>
            <person name="Yanf M."/>
            <person name="Daum C."/>
            <person name="Ng V."/>
            <person name="Clum A."/>
            <person name="Steindorff A."/>
            <person name="Ohm R."/>
            <person name="Martin F."/>
            <person name="Silar P."/>
            <person name="Natvig D."/>
            <person name="Lalanne C."/>
            <person name="Gautier V."/>
            <person name="Ament-Velasquez S.L."/>
            <person name="Kruys A."/>
            <person name="Hutchinson M.I."/>
            <person name="Powell A.J."/>
            <person name="Barry K."/>
            <person name="Miller A.N."/>
            <person name="Grigoriev I.V."/>
            <person name="Debuchy R."/>
            <person name="Gladieux P."/>
            <person name="Thoren M.H."/>
            <person name="Johannesson H."/>
        </authorList>
    </citation>
    <scope>NUCLEOTIDE SEQUENCE</scope>
    <source>
        <strain evidence="3">CBS 560.94</strain>
    </source>
</reference>
<accession>A0AAE0MR23</accession>
<feature type="region of interest" description="Disordered" evidence="1">
    <location>
        <begin position="294"/>
        <end position="354"/>
    </location>
</feature>
<dbReference type="GeneID" id="87859543"/>
<gene>
    <name evidence="3" type="ORF">B0H65DRAFT_245538</name>
</gene>
<proteinExistence type="predicted"/>
<dbReference type="EMBL" id="JAUEPP010000005">
    <property type="protein sequence ID" value="KAK3343314.1"/>
    <property type="molecule type" value="Genomic_DNA"/>
</dbReference>
<feature type="compositionally biased region" description="Polar residues" evidence="1">
    <location>
        <begin position="294"/>
        <end position="312"/>
    </location>
</feature>